<keyword evidence="2" id="KW-1185">Reference proteome</keyword>
<dbReference type="EMBL" id="CAJJDN010000100">
    <property type="protein sequence ID" value="CAD8112401.1"/>
    <property type="molecule type" value="Genomic_DNA"/>
</dbReference>
<organism evidence="1 2">
    <name type="scientific">Paramecium sonneborni</name>
    <dbReference type="NCBI Taxonomy" id="65129"/>
    <lineage>
        <taxon>Eukaryota</taxon>
        <taxon>Sar</taxon>
        <taxon>Alveolata</taxon>
        <taxon>Ciliophora</taxon>
        <taxon>Intramacronucleata</taxon>
        <taxon>Oligohymenophorea</taxon>
        <taxon>Peniculida</taxon>
        <taxon>Parameciidae</taxon>
        <taxon>Paramecium</taxon>
    </lineage>
</organism>
<protein>
    <submittedName>
        <fullName evidence="1">Uncharacterized protein</fullName>
    </submittedName>
</protein>
<gene>
    <name evidence="1" type="ORF">PSON_ATCC_30995.1.T1000187</name>
</gene>
<dbReference type="AlphaFoldDB" id="A0A8S1QC23"/>
<accession>A0A8S1QC23</accession>
<evidence type="ECO:0000313" key="1">
    <source>
        <dbReference type="EMBL" id="CAD8112401.1"/>
    </source>
</evidence>
<evidence type="ECO:0000313" key="2">
    <source>
        <dbReference type="Proteomes" id="UP000692954"/>
    </source>
</evidence>
<name>A0A8S1QC23_9CILI</name>
<sequence length="57" mass="7057">MRTYLIYKLQKMKYMMTVILYQIINALIADFNAQQIVKLVIYIQQFVEMKSDWFRKM</sequence>
<comment type="caution">
    <text evidence="1">The sequence shown here is derived from an EMBL/GenBank/DDBJ whole genome shotgun (WGS) entry which is preliminary data.</text>
</comment>
<dbReference type="Proteomes" id="UP000692954">
    <property type="component" value="Unassembled WGS sequence"/>
</dbReference>
<reference evidence="1" key="1">
    <citation type="submission" date="2021-01" db="EMBL/GenBank/DDBJ databases">
        <authorList>
            <consortium name="Genoscope - CEA"/>
            <person name="William W."/>
        </authorList>
    </citation>
    <scope>NUCLEOTIDE SEQUENCE</scope>
</reference>
<proteinExistence type="predicted"/>